<protein>
    <recommendedName>
        <fullName evidence="6">DUF1738 domain-containing protein</fullName>
    </recommendedName>
</protein>
<evidence type="ECO:0000259" key="2">
    <source>
        <dbReference type="Pfam" id="PF18818"/>
    </source>
</evidence>
<feature type="domain" description="N-terminal" evidence="1">
    <location>
        <begin position="22"/>
        <end position="135"/>
    </location>
</feature>
<keyword evidence="5" id="KW-1185">Reference proteome</keyword>
<evidence type="ECO:0000313" key="3">
    <source>
        <dbReference type="EMBL" id="RAI73049.1"/>
    </source>
</evidence>
<dbReference type="RefSeq" id="WP_111350797.1">
    <property type="nucleotide sequence ID" value="NZ_QLII01000002.1"/>
</dbReference>
<accession>A0A327NFM5</accession>
<name>A0A327NFM5_9BACT</name>
<dbReference type="GO" id="GO:0003697">
    <property type="term" value="F:single-stranded DNA binding"/>
    <property type="evidence" value="ECO:0007669"/>
    <property type="project" value="InterPro"/>
</dbReference>
<dbReference type="InterPro" id="IPR013610">
    <property type="entry name" value="ArdC_N"/>
</dbReference>
<dbReference type="InterPro" id="IPR041459">
    <property type="entry name" value="MPTase-PolyVal"/>
</dbReference>
<dbReference type="AlphaFoldDB" id="A0A327NFM5"/>
<evidence type="ECO:0000313" key="4">
    <source>
        <dbReference type="EMBL" id="RAI73180.1"/>
    </source>
</evidence>
<dbReference type="PIRSF" id="PIRSF037112">
    <property type="entry name" value="Antirestriction_ArdC"/>
    <property type="match status" value="1"/>
</dbReference>
<evidence type="ECO:0000259" key="1">
    <source>
        <dbReference type="Pfam" id="PF08401"/>
    </source>
</evidence>
<dbReference type="Pfam" id="PF08401">
    <property type="entry name" value="ArdcN"/>
    <property type="match status" value="1"/>
</dbReference>
<proteinExistence type="predicted"/>
<sequence length="315" mass="35458">MKAKFTPKSPVATTSNASESVDIYLKITNLFIEKIEQGVNPWNKTWSTSGLAPQNYFTKSTYQGINLFLLALTPYDVPFFCTFNQVKAQGGKIRAGAKSLPVVYWNVVESKTETVTRDGKKEPKKNSFIKYYNVFNVRDVEGIDFVIPQPKLANQENQTITVCENLVAAMPQAPVIRHSNKNAAYYVPSADYVNMPDLEQFTSSAEYYKVLFHELTHATGHPSRLNREGVTQLCRYGSTNYSKEELVAELGASFLSTFTGIATPELLDNAAAYLKGWLRPLKEDKKFIFWAAKEAQKAVQFISPTLTDWQSAEQE</sequence>
<dbReference type="OrthoDB" id="9792687at2"/>
<organism evidence="3 5">
    <name type="scientific">Spirosoma telluris</name>
    <dbReference type="NCBI Taxonomy" id="2183553"/>
    <lineage>
        <taxon>Bacteria</taxon>
        <taxon>Pseudomonadati</taxon>
        <taxon>Bacteroidota</taxon>
        <taxon>Cytophagia</taxon>
        <taxon>Cytophagales</taxon>
        <taxon>Cytophagaceae</taxon>
        <taxon>Spirosoma</taxon>
    </lineage>
</organism>
<dbReference type="Proteomes" id="UP000249016">
    <property type="component" value="Unassembled WGS sequence"/>
</dbReference>
<dbReference type="InterPro" id="IPR017113">
    <property type="entry name" value="Antirestriction_ArdC"/>
</dbReference>
<feature type="domain" description="Polyvalent protein metallopeptidase" evidence="2">
    <location>
        <begin position="175"/>
        <end position="293"/>
    </location>
</feature>
<gene>
    <name evidence="3" type="ORF">HMF3257_37230</name>
    <name evidence="4" type="ORF">HMF3257_38000</name>
</gene>
<evidence type="ECO:0000313" key="5">
    <source>
        <dbReference type="Proteomes" id="UP000249016"/>
    </source>
</evidence>
<dbReference type="EMBL" id="QLII01000002">
    <property type="protein sequence ID" value="RAI73049.1"/>
    <property type="molecule type" value="Genomic_DNA"/>
</dbReference>
<evidence type="ECO:0008006" key="6">
    <source>
        <dbReference type="Google" id="ProtNLM"/>
    </source>
</evidence>
<dbReference type="EMBL" id="QLII01000002">
    <property type="protein sequence ID" value="RAI73180.1"/>
    <property type="molecule type" value="Genomic_DNA"/>
</dbReference>
<dbReference type="Pfam" id="PF18818">
    <property type="entry name" value="MPTase-PolyVal"/>
    <property type="match status" value="1"/>
</dbReference>
<comment type="caution">
    <text evidence="3">The sequence shown here is derived from an EMBL/GenBank/DDBJ whole genome shotgun (WGS) entry which is preliminary data.</text>
</comment>
<reference evidence="3 5" key="1">
    <citation type="submission" date="2018-06" db="EMBL/GenBank/DDBJ databases">
        <title>Spirosoma sp. HMF3257 Genome sequencing and assembly.</title>
        <authorList>
            <person name="Kang H."/>
            <person name="Cha I."/>
            <person name="Kim H."/>
            <person name="Kang J."/>
            <person name="Joh K."/>
        </authorList>
    </citation>
    <scope>NUCLEOTIDE SEQUENCE [LARGE SCALE GENOMIC DNA]</scope>
    <source>
        <strain evidence="3 5">HMF3257</strain>
    </source>
</reference>